<dbReference type="AlphaFoldDB" id="A0AAP0C783"/>
<evidence type="ECO:0000256" key="1">
    <source>
        <dbReference type="SAM" id="MobiDB-lite"/>
    </source>
</evidence>
<gene>
    <name evidence="2" type="ORF">SSX86_032387</name>
</gene>
<dbReference type="EMBL" id="JBCNJP010010879">
    <property type="protein sequence ID" value="KAK9048647.1"/>
    <property type="molecule type" value="Genomic_DNA"/>
</dbReference>
<evidence type="ECO:0000313" key="2">
    <source>
        <dbReference type="EMBL" id="KAK9048647.1"/>
    </source>
</evidence>
<dbReference type="Proteomes" id="UP001408789">
    <property type="component" value="Unassembled WGS sequence"/>
</dbReference>
<reference evidence="2 3" key="1">
    <citation type="submission" date="2024-04" db="EMBL/GenBank/DDBJ databases">
        <title>The reference genome of an endangered Asteraceae, Deinandra increscens subsp. villosa, native to the Central Coast of California.</title>
        <authorList>
            <person name="Guilliams M."/>
            <person name="Hasenstab-Lehman K."/>
            <person name="Meyer R."/>
            <person name="Mcevoy S."/>
        </authorList>
    </citation>
    <scope>NUCLEOTIDE SEQUENCE [LARGE SCALE GENOMIC DNA]</scope>
    <source>
        <tissue evidence="2">Leaf</tissue>
    </source>
</reference>
<sequence>MRLSKRNQADGESKEGKRWTIARITLRAPLKSVSTKMKISNDEEEEDVNSGESGSTTPTSNRLRTAECPPPPPRKLRPVNSCCNKGSRKFYTSPDIDSFFKAVLNTGRAN</sequence>
<protein>
    <submittedName>
        <fullName evidence="2">Uncharacterized protein</fullName>
    </submittedName>
</protein>
<evidence type="ECO:0000313" key="3">
    <source>
        <dbReference type="Proteomes" id="UP001408789"/>
    </source>
</evidence>
<accession>A0AAP0C783</accession>
<organism evidence="2 3">
    <name type="scientific">Deinandra increscens subsp. villosa</name>
    <dbReference type="NCBI Taxonomy" id="3103831"/>
    <lineage>
        <taxon>Eukaryota</taxon>
        <taxon>Viridiplantae</taxon>
        <taxon>Streptophyta</taxon>
        <taxon>Embryophyta</taxon>
        <taxon>Tracheophyta</taxon>
        <taxon>Spermatophyta</taxon>
        <taxon>Magnoliopsida</taxon>
        <taxon>eudicotyledons</taxon>
        <taxon>Gunneridae</taxon>
        <taxon>Pentapetalae</taxon>
        <taxon>asterids</taxon>
        <taxon>campanulids</taxon>
        <taxon>Asterales</taxon>
        <taxon>Asteraceae</taxon>
        <taxon>Asteroideae</taxon>
        <taxon>Heliantheae alliance</taxon>
        <taxon>Madieae</taxon>
        <taxon>Madiinae</taxon>
        <taxon>Deinandra</taxon>
    </lineage>
</organism>
<keyword evidence="3" id="KW-1185">Reference proteome</keyword>
<feature type="compositionally biased region" description="Basic and acidic residues" evidence="1">
    <location>
        <begin position="7"/>
        <end position="18"/>
    </location>
</feature>
<feature type="region of interest" description="Disordered" evidence="1">
    <location>
        <begin position="1"/>
        <end position="80"/>
    </location>
</feature>
<name>A0AAP0C783_9ASTR</name>
<feature type="compositionally biased region" description="Polar residues" evidence="1">
    <location>
        <begin position="50"/>
        <end position="63"/>
    </location>
</feature>
<proteinExistence type="predicted"/>
<comment type="caution">
    <text evidence="2">The sequence shown here is derived from an EMBL/GenBank/DDBJ whole genome shotgun (WGS) entry which is preliminary data.</text>
</comment>